<feature type="compositionally biased region" description="Polar residues" evidence="1">
    <location>
        <begin position="622"/>
        <end position="650"/>
    </location>
</feature>
<feature type="compositionally biased region" description="Polar residues" evidence="1">
    <location>
        <begin position="1"/>
        <end position="10"/>
    </location>
</feature>
<feature type="compositionally biased region" description="Polar residues" evidence="1">
    <location>
        <begin position="566"/>
        <end position="575"/>
    </location>
</feature>
<feature type="compositionally biased region" description="Polar residues" evidence="1">
    <location>
        <begin position="396"/>
        <end position="419"/>
    </location>
</feature>
<dbReference type="STRING" id="93625.A0A409XSD6"/>
<evidence type="ECO:0008006" key="4">
    <source>
        <dbReference type="Google" id="ProtNLM"/>
    </source>
</evidence>
<dbReference type="SUPFAM" id="SSF55753">
    <property type="entry name" value="Actin depolymerizing proteins"/>
    <property type="match status" value="1"/>
</dbReference>
<dbReference type="InParanoid" id="A0A409XSD6"/>
<dbReference type="SMART" id="SM00262">
    <property type="entry name" value="GEL"/>
    <property type="match status" value="1"/>
</dbReference>
<dbReference type="InterPro" id="IPR007122">
    <property type="entry name" value="Villin/Gelsolin"/>
</dbReference>
<proteinExistence type="predicted"/>
<feature type="compositionally biased region" description="Polar residues" evidence="1">
    <location>
        <begin position="667"/>
        <end position="679"/>
    </location>
</feature>
<feature type="compositionally biased region" description="Polar residues" evidence="1">
    <location>
        <begin position="83"/>
        <end position="98"/>
    </location>
</feature>
<feature type="compositionally biased region" description="Basic and acidic residues" evidence="1">
    <location>
        <begin position="651"/>
        <end position="665"/>
    </location>
</feature>
<dbReference type="OrthoDB" id="6375767at2759"/>
<comment type="caution">
    <text evidence="2">The sequence shown here is derived from an EMBL/GenBank/DDBJ whole genome shotgun (WGS) entry which is preliminary data.</text>
</comment>
<feature type="compositionally biased region" description="Basic and acidic residues" evidence="1">
    <location>
        <begin position="806"/>
        <end position="815"/>
    </location>
</feature>
<feature type="compositionally biased region" description="Basic residues" evidence="1">
    <location>
        <begin position="933"/>
        <end position="945"/>
    </location>
</feature>
<reference evidence="2 3" key="1">
    <citation type="journal article" date="2018" name="Evol. Lett.">
        <title>Horizontal gene cluster transfer increased hallucinogenic mushroom diversity.</title>
        <authorList>
            <person name="Reynolds H.T."/>
            <person name="Vijayakumar V."/>
            <person name="Gluck-Thaler E."/>
            <person name="Korotkin H.B."/>
            <person name="Matheny P.B."/>
            <person name="Slot J.C."/>
        </authorList>
    </citation>
    <scope>NUCLEOTIDE SEQUENCE [LARGE SCALE GENOMIC DNA]</scope>
    <source>
        <strain evidence="2 3">2631</strain>
    </source>
</reference>
<feature type="compositionally biased region" description="Polar residues" evidence="1">
    <location>
        <begin position="348"/>
        <end position="372"/>
    </location>
</feature>
<feature type="region of interest" description="Disordered" evidence="1">
    <location>
        <begin position="56"/>
        <end position="137"/>
    </location>
</feature>
<feature type="compositionally biased region" description="Polar residues" evidence="1">
    <location>
        <begin position="64"/>
        <end position="76"/>
    </location>
</feature>
<feature type="compositionally biased region" description="Polar residues" evidence="1">
    <location>
        <begin position="1057"/>
        <end position="1081"/>
    </location>
</feature>
<dbReference type="InterPro" id="IPR029006">
    <property type="entry name" value="ADF-H/Gelsolin-like_dom_sf"/>
</dbReference>
<name>A0A409XSD6_PSICY</name>
<organism evidence="2 3">
    <name type="scientific">Psilocybe cyanescens</name>
    <dbReference type="NCBI Taxonomy" id="93625"/>
    <lineage>
        <taxon>Eukaryota</taxon>
        <taxon>Fungi</taxon>
        <taxon>Dikarya</taxon>
        <taxon>Basidiomycota</taxon>
        <taxon>Agaricomycotina</taxon>
        <taxon>Agaricomycetes</taxon>
        <taxon>Agaricomycetidae</taxon>
        <taxon>Agaricales</taxon>
        <taxon>Agaricineae</taxon>
        <taxon>Strophariaceae</taxon>
        <taxon>Psilocybe</taxon>
    </lineage>
</organism>
<dbReference type="Gene3D" id="3.40.20.10">
    <property type="entry name" value="Severin"/>
    <property type="match status" value="1"/>
</dbReference>
<feature type="compositionally biased region" description="Low complexity" evidence="1">
    <location>
        <begin position="216"/>
        <end position="240"/>
    </location>
</feature>
<evidence type="ECO:0000313" key="3">
    <source>
        <dbReference type="Proteomes" id="UP000283269"/>
    </source>
</evidence>
<sequence>MDSSFSATSRKSYDLPKPETGLAEWTNKIKALQKEVDADEEAEQKRLEEEIAAARQARLRRSRGNSASSRVNSSDIPTDKEQLNFSSNVNDTSANDNPRSAAERVNNQETALRKLMGRNDVYNPDKIPASTRASPGKADTVSLAAFIGGTATGPRLNRHAPQQDAHDPTQYIQPDLSAPHPVFGRGGVAMPGMGSKNAKISASDVGSEHSERYRPSTLTSTRSMSSLTNSSTENTENSFTGAPKPVSPLSVQKLNEKDESSRGKSNYDSLRSQYAFSASPRPLSSSKSSPYLAKNEEPLTRDTNVLSGKSADSSRSSQNSFSSTPKSISSAASTPSRTWSTSPTKSTESWSAQNTLKFTPKMSTPSNLSSYLPKNEESTTRDPSPLPTKSADKDMFQSNQNAFSSTPKSTVLLSSTSYLPKTEDTAVRSVSPTKSADAFRTASSIASRPLPSYTGTNSPKNPTVMGKITTPSSSAADTPLRRLMETNKVYNPDKISTADAPRKSVAERAQAVSLAAFMGGNGAGIRLNRHAPQQDAHDPTQFVQYDTSAPHPIFGRGGIAMPGMTARNTTKTSDAPGSESSERYRPSTTTRPTWPPVSTSRADKAEERPISPQKTGNRERTTSALSSQVPNTLPSSSDWSSSNKVAGRQTPTKEVRAPAPTRDRTISGPSYTNNHNAFISPSPSLSSSVSTSSLSRPIQPIPKSLSLSPHIFSATNASPAFQTSTAQKDLTPSISRLQGRGFVQNMVKASAQFEASPSLSPSDKTRPVSAGGRKGSVLDRWQPNVQSGSPTKPSFPLYPRAIRKSTTHELDENAPERLPTTKSFTPFDAPHTIKSVASLPSLTKATTTTSRPLTQEPAEATERYPQPRTPGLGSATTMVLIKPNKSSSDLTQLPHVDELGVKHDPWRNPQMHISHNSSTEAPSSSKKPLIHPTKGRTRKPRKHSKPQSMPTDDFSPIASREHTRIFEDRHLTQSQPQTQFPNDDSVFSQDHRDGLLLLNKGANLHKEQTRHNALFSSTTTSAANQNHPVDTNNAQISSLPSESVKDDLVVEPASPKVASSTAPRTFVPSSPSSPVKHTRVPSTGNRATVMEVAQALLDHPAHDHISKDIDIGPKTIPNLDREPSLTAEAIPKPRPLFQIQAEKRKSSYEKYSAIILPSLKEEATPTPSPAGTLTRIEVKVERDDVKNGTELDTNSSDCKSTLQEPRTFASQDYDEIPLPHIDFLKFLKPTIRTSATAPDTQTVSVEILALTGTTATPLTRSLDIFYETEILVVIHRTKSKSSGLASTSVWCWLGRKNMLGDREERKLQELAKRYGTTARIIHQLAEPPELIEVLGGRLAIRQGTRTHWSSENITMHLVRSLHGNIIIDEQDLDVHNLCSAFSYCLTLLGSVYIWHGRGSIQQEKDAALKYVETFSKDIVLPIVLLEGEDDNDDMFWMILGDNNFAKADYWQWRNASPIVDPSLWRIDVDGKNRPLVPVPFISMEQELQKSIYVINCIWEFYLIVGREARSDRRAIKFALDLVTKLSMEASSSRPYVPTVHVLILPSQIPLDLRLGIRDLDEAWMNDGEIPDHMNLIHSSEAVNHLSTYSWEQAALRDHTMLPLGVNINVS</sequence>
<dbReference type="Proteomes" id="UP000283269">
    <property type="component" value="Unassembled WGS sequence"/>
</dbReference>
<accession>A0A409XSD6</accession>
<feature type="compositionally biased region" description="Polar residues" evidence="1">
    <location>
        <begin position="263"/>
        <end position="276"/>
    </location>
</feature>
<gene>
    <name evidence="2" type="ORF">CVT25_013055</name>
</gene>
<feature type="compositionally biased region" description="Polar residues" evidence="1">
    <location>
        <begin position="838"/>
        <end position="853"/>
    </location>
</feature>
<feature type="compositionally biased region" description="Polar residues" evidence="1">
    <location>
        <begin position="783"/>
        <end position="792"/>
    </location>
</feature>
<dbReference type="GO" id="GO:0051015">
    <property type="term" value="F:actin filament binding"/>
    <property type="evidence" value="ECO:0007669"/>
    <property type="project" value="InterPro"/>
</dbReference>
<feature type="compositionally biased region" description="Low complexity" evidence="1">
    <location>
        <begin position="277"/>
        <end position="290"/>
    </location>
</feature>
<evidence type="ECO:0000256" key="1">
    <source>
        <dbReference type="SAM" id="MobiDB-lite"/>
    </source>
</evidence>
<dbReference type="EMBL" id="NHYD01000622">
    <property type="protein sequence ID" value="PPQ93715.1"/>
    <property type="molecule type" value="Genomic_DNA"/>
</dbReference>
<feature type="compositionally biased region" description="Polar residues" evidence="1">
    <location>
        <begin position="753"/>
        <end position="762"/>
    </location>
</feature>
<feature type="compositionally biased region" description="Low complexity" evidence="1">
    <location>
        <begin position="586"/>
        <end position="600"/>
    </location>
</feature>
<feature type="region of interest" description="Disordered" evidence="1">
    <location>
        <begin position="900"/>
        <end position="958"/>
    </location>
</feature>
<feature type="compositionally biased region" description="Low complexity" evidence="1">
    <location>
        <begin position="680"/>
        <end position="695"/>
    </location>
</feature>
<feature type="region of interest" description="Disordered" evidence="1">
    <location>
        <begin position="753"/>
        <end position="874"/>
    </location>
</feature>
<feature type="compositionally biased region" description="Polar residues" evidence="1">
    <location>
        <begin position="911"/>
        <end position="926"/>
    </location>
</feature>
<feature type="region of interest" description="Disordered" evidence="1">
    <location>
        <begin position="1055"/>
        <end position="1081"/>
    </location>
</feature>
<feature type="region of interest" description="Disordered" evidence="1">
    <location>
        <begin position="548"/>
        <end position="698"/>
    </location>
</feature>
<feature type="compositionally biased region" description="Low complexity" evidence="1">
    <location>
        <begin position="310"/>
        <end position="347"/>
    </location>
</feature>
<feature type="region of interest" description="Disordered" evidence="1">
    <location>
        <begin position="1"/>
        <end position="21"/>
    </location>
</feature>
<protein>
    <recommendedName>
        <fullName evidence="4">Gelsolin-like domain-containing protein</fullName>
    </recommendedName>
</protein>
<keyword evidence="3" id="KW-1185">Reference proteome</keyword>
<evidence type="ECO:0000313" key="2">
    <source>
        <dbReference type="EMBL" id="PPQ93715.1"/>
    </source>
</evidence>
<feature type="region of interest" description="Disordered" evidence="1">
    <location>
        <begin position="158"/>
        <end position="480"/>
    </location>
</feature>